<dbReference type="PANTHER" id="PTHR11606:SF13">
    <property type="entry name" value="GLUTAMATE DEHYDROGENASE 1, MITOCHONDRIAL"/>
    <property type="match status" value="1"/>
</dbReference>
<dbReference type="Proteomes" id="UP000229896">
    <property type="component" value="Unassembled WGS sequence"/>
</dbReference>
<evidence type="ECO:0000256" key="4">
    <source>
        <dbReference type="PIRSR" id="PIRSR000185-1"/>
    </source>
</evidence>
<keyword evidence="5" id="KW-0520">NAD</keyword>
<dbReference type="PANTHER" id="PTHR11606">
    <property type="entry name" value="GLUTAMATE DEHYDROGENASE"/>
    <property type="match status" value="1"/>
</dbReference>
<evidence type="ECO:0000313" key="9">
    <source>
        <dbReference type="EMBL" id="PIU24177.1"/>
    </source>
</evidence>
<gene>
    <name evidence="9" type="ORF">COT12_02385</name>
</gene>
<protein>
    <recommendedName>
        <fullName evidence="3">Glutamate dehydrogenase</fullName>
    </recommendedName>
</protein>
<sequence length="353" mass="38733">MSSVFDEVKTRIRELQNLMNLSEADVKMLTTPKKVGKKILNVDGNKIPAWRVAFNTALGPAKGGIRFHPEVSEDEVKSLAFWMSLKNSLAGLPYGGGKGGVKFNPKNKNKKYLEKISRAYVDAFYKDLGENIDIPASDVYTSSEIMGWMLDQFEKKIGQHQPAMITGKPIELGGIALRSDATARGGYIIIKELLHHFKNSPSKPTVAIQGFGNAGLNIAKMLYQDEFVVTAVSDSKGGIYDKSGLDINKMIEKKKNGSSVYECLGKKITNQELLELDVDIPILAALENQITAKNADKIKAEQIIELANGPVDSSADKVLWEKKIMVVPDILANAGVICTPIYGLLPKRIIPVE</sequence>
<dbReference type="InterPro" id="IPR036291">
    <property type="entry name" value="NAD(P)-bd_dom_sf"/>
</dbReference>
<dbReference type="GO" id="GO:0006538">
    <property type="term" value="P:L-glutamate catabolic process"/>
    <property type="evidence" value="ECO:0007669"/>
    <property type="project" value="TreeGrafter"/>
</dbReference>
<keyword evidence="5" id="KW-0547">Nucleotide-binding</keyword>
<name>A0A2M6YBU9_9BACT</name>
<feature type="binding site" evidence="5">
    <location>
        <position position="213"/>
    </location>
    <ligand>
        <name>NAD(+)</name>
        <dbReference type="ChEBI" id="CHEBI:57540"/>
    </ligand>
</feature>
<evidence type="ECO:0000256" key="2">
    <source>
        <dbReference type="ARBA" id="ARBA00023002"/>
    </source>
</evidence>
<evidence type="ECO:0000256" key="5">
    <source>
        <dbReference type="PIRSR" id="PIRSR000185-2"/>
    </source>
</evidence>
<dbReference type="PIRSF" id="PIRSF000185">
    <property type="entry name" value="Glu_DH"/>
    <property type="match status" value="1"/>
</dbReference>
<organism evidence="9 10">
    <name type="scientific">Candidatus Berkelbacteria bacterium CG08_land_8_20_14_0_20_39_8</name>
    <dbReference type="NCBI Taxonomy" id="1974511"/>
    <lineage>
        <taxon>Bacteria</taxon>
        <taxon>Candidatus Berkelbacteria</taxon>
    </lineage>
</organism>
<dbReference type="Pfam" id="PF00208">
    <property type="entry name" value="ELFV_dehydrog"/>
    <property type="match status" value="1"/>
</dbReference>
<feature type="domain" description="Glutamate/phenylalanine/leucine/valine/L-tryptophan dehydrogenase C-terminal" evidence="8">
    <location>
        <begin position="176"/>
        <end position="350"/>
    </location>
</feature>
<dbReference type="InterPro" id="IPR006095">
    <property type="entry name" value="Glu/Leu/Phe/Val/Trp_DH"/>
</dbReference>
<feature type="site" description="Important for catalysis" evidence="6">
    <location>
        <position position="138"/>
    </location>
</feature>
<evidence type="ECO:0000313" key="10">
    <source>
        <dbReference type="Proteomes" id="UP000229896"/>
    </source>
</evidence>
<proteinExistence type="inferred from homology"/>
<dbReference type="Gene3D" id="3.40.50.10860">
    <property type="entry name" value="Leucine Dehydrogenase, chain A, domain 1"/>
    <property type="match status" value="1"/>
</dbReference>
<feature type="binding site" evidence="5">
    <location>
        <position position="86"/>
    </location>
    <ligand>
        <name>substrate</name>
    </ligand>
</feature>
<dbReference type="InterPro" id="IPR006096">
    <property type="entry name" value="Glu/Leu/Phe/Val/Trp_DH_C"/>
</dbReference>
<dbReference type="AlphaFoldDB" id="A0A2M6YBU9"/>
<dbReference type="InterPro" id="IPR033524">
    <property type="entry name" value="Glu/Leu/Phe/Val_DH_AS"/>
</dbReference>
<dbReference type="GO" id="GO:0000166">
    <property type="term" value="F:nucleotide binding"/>
    <property type="evidence" value="ECO:0007669"/>
    <property type="project" value="UniProtKB-KW"/>
</dbReference>
<keyword evidence="2 3" id="KW-0560">Oxidoreductase</keyword>
<evidence type="ECO:0000259" key="8">
    <source>
        <dbReference type="SMART" id="SM00839"/>
    </source>
</evidence>
<dbReference type="EMBL" id="PEXI01000076">
    <property type="protein sequence ID" value="PIU24177.1"/>
    <property type="molecule type" value="Genomic_DNA"/>
</dbReference>
<dbReference type="SMART" id="SM00839">
    <property type="entry name" value="ELFV_dehydrog"/>
    <property type="match status" value="1"/>
</dbReference>
<accession>A0A2M6YBU9</accession>
<dbReference type="Gene3D" id="3.40.50.720">
    <property type="entry name" value="NAD(P)-binding Rossmann-like Domain"/>
    <property type="match status" value="1"/>
</dbReference>
<evidence type="ECO:0000256" key="7">
    <source>
        <dbReference type="RuleBase" id="RU004417"/>
    </source>
</evidence>
<feature type="binding site" evidence="5">
    <location>
        <position position="182"/>
    </location>
    <ligand>
        <name>NAD(+)</name>
        <dbReference type="ChEBI" id="CHEBI:57540"/>
    </ligand>
</feature>
<dbReference type="InterPro" id="IPR014362">
    <property type="entry name" value="Glu_DH"/>
</dbReference>
<evidence type="ECO:0000256" key="6">
    <source>
        <dbReference type="PIRSR" id="PIRSR000185-3"/>
    </source>
</evidence>
<comment type="similarity">
    <text evidence="1 3 7">Belongs to the Glu/Leu/Phe/Val dehydrogenases family.</text>
</comment>
<dbReference type="GO" id="GO:0004352">
    <property type="term" value="F:glutamate dehydrogenase (NAD+) activity"/>
    <property type="evidence" value="ECO:0007669"/>
    <property type="project" value="TreeGrafter"/>
</dbReference>
<dbReference type="PRINTS" id="PR00082">
    <property type="entry name" value="GLFDHDRGNASE"/>
</dbReference>
<dbReference type="PROSITE" id="PS00074">
    <property type="entry name" value="GLFV_DEHYDROGENASE"/>
    <property type="match status" value="1"/>
</dbReference>
<evidence type="ECO:0000256" key="1">
    <source>
        <dbReference type="ARBA" id="ARBA00006382"/>
    </source>
</evidence>
<reference evidence="10" key="1">
    <citation type="submission" date="2017-09" db="EMBL/GenBank/DDBJ databases">
        <title>Depth-based differentiation of microbial function through sediment-hosted aquifers and enrichment of novel symbionts in the deep terrestrial subsurface.</title>
        <authorList>
            <person name="Probst A.J."/>
            <person name="Ladd B."/>
            <person name="Jarett J.K."/>
            <person name="Geller-Mcgrath D.E."/>
            <person name="Sieber C.M.K."/>
            <person name="Emerson J.B."/>
            <person name="Anantharaman K."/>
            <person name="Thomas B.C."/>
            <person name="Malmstrom R."/>
            <person name="Stieglmeier M."/>
            <person name="Klingl A."/>
            <person name="Woyke T."/>
            <person name="Ryan C.M."/>
            <person name="Banfield J.F."/>
        </authorList>
    </citation>
    <scope>NUCLEOTIDE SEQUENCE [LARGE SCALE GENOMIC DNA]</scope>
</reference>
<dbReference type="InterPro" id="IPR046346">
    <property type="entry name" value="Aminoacid_DH-like_N_sf"/>
</dbReference>
<dbReference type="SUPFAM" id="SSF51735">
    <property type="entry name" value="NAD(P)-binding Rossmann-fold domains"/>
    <property type="match status" value="1"/>
</dbReference>
<evidence type="ECO:0000256" key="3">
    <source>
        <dbReference type="PIRNR" id="PIRNR000185"/>
    </source>
</evidence>
<dbReference type="InterPro" id="IPR006097">
    <property type="entry name" value="Glu/Leu/Phe/Val/Trp_DH_dimer"/>
</dbReference>
<feature type="active site" description="Proton donor" evidence="4">
    <location>
        <position position="98"/>
    </location>
</feature>
<comment type="caution">
    <text evidence="9">The sequence shown here is derived from an EMBL/GenBank/DDBJ whole genome shotgun (WGS) entry which is preliminary data.</text>
</comment>
<feature type="binding site" evidence="5">
    <location>
        <position position="62"/>
    </location>
    <ligand>
        <name>substrate</name>
    </ligand>
</feature>
<dbReference type="Pfam" id="PF02812">
    <property type="entry name" value="ELFV_dehydrog_N"/>
    <property type="match status" value="1"/>
</dbReference>
<dbReference type="SUPFAM" id="SSF53223">
    <property type="entry name" value="Aminoacid dehydrogenase-like, N-terminal domain"/>
    <property type="match status" value="1"/>
</dbReference>